<evidence type="ECO:0000313" key="8">
    <source>
        <dbReference type="Proteomes" id="UP001295740"/>
    </source>
</evidence>
<evidence type="ECO:0000256" key="2">
    <source>
        <dbReference type="ARBA" id="ARBA00022723"/>
    </source>
</evidence>
<evidence type="ECO:0000256" key="5">
    <source>
        <dbReference type="ARBA" id="ARBA00023004"/>
    </source>
</evidence>
<organism evidence="7 8">
    <name type="scientific">Anthostomella pinea</name>
    <dbReference type="NCBI Taxonomy" id="933095"/>
    <lineage>
        <taxon>Eukaryota</taxon>
        <taxon>Fungi</taxon>
        <taxon>Dikarya</taxon>
        <taxon>Ascomycota</taxon>
        <taxon>Pezizomycotina</taxon>
        <taxon>Sordariomycetes</taxon>
        <taxon>Xylariomycetidae</taxon>
        <taxon>Xylariales</taxon>
        <taxon>Xylariaceae</taxon>
        <taxon>Anthostomella</taxon>
    </lineage>
</organism>
<name>A0AAI8YEV9_9PEZI</name>
<keyword evidence="2" id="KW-0479">Metal-binding</keyword>
<comment type="caution">
    <text evidence="7">The sequence shown here is derived from an EMBL/GenBank/DDBJ whole genome shotgun (WGS) entry which is preliminary data.</text>
</comment>
<dbReference type="GO" id="GO:0031418">
    <property type="term" value="F:L-ascorbic acid binding"/>
    <property type="evidence" value="ECO:0007669"/>
    <property type="project" value="InterPro"/>
</dbReference>
<feature type="domain" description="Prolyl 4-hydroxylase alpha subunit" evidence="6">
    <location>
        <begin position="61"/>
        <end position="277"/>
    </location>
</feature>
<dbReference type="SUPFAM" id="SSF51197">
    <property type="entry name" value="Clavaminate synthase-like"/>
    <property type="match status" value="1"/>
</dbReference>
<dbReference type="GO" id="GO:0004656">
    <property type="term" value="F:procollagen-proline 4-dioxygenase activity"/>
    <property type="evidence" value="ECO:0007669"/>
    <property type="project" value="TreeGrafter"/>
</dbReference>
<reference evidence="7" key="1">
    <citation type="submission" date="2023-10" db="EMBL/GenBank/DDBJ databases">
        <authorList>
            <person name="Hackl T."/>
        </authorList>
    </citation>
    <scope>NUCLEOTIDE SEQUENCE</scope>
</reference>
<keyword evidence="3" id="KW-0223">Dioxygenase</keyword>
<dbReference type="Gene3D" id="2.60.120.620">
    <property type="entry name" value="q2cbj1_9rhob like domain"/>
    <property type="match status" value="1"/>
</dbReference>
<protein>
    <submittedName>
        <fullName evidence="7">Uu.00g096700.m01.CDS01</fullName>
    </submittedName>
</protein>
<keyword evidence="5" id="KW-0408">Iron</keyword>
<dbReference type="EMBL" id="CAUWAG010000004">
    <property type="protein sequence ID" value="CAJ2502276.1"/>
    <property type="molecule type" value="Genomic_DNA"/>
</dbReference>
<dbReference type="GO" id="GO:0005506">
    <property type="term" value="F:iron ion binding"/>
    <property type="evidence" value="ECO:0007669"/>
    <property type="project" value="InterPro"/>
</dbReference>
<dbReference type="InterPro" id="IPR006620">
    <property type="entry name" value="Pro_4_hyd_alph"/>
</dbReference>
<gene>
    <name evidence="7" type="ORF">KHLLAP_LOCUS2744</name>
</gene>
<evidence type="ECO:0000256" key="4">
    <source>
        <dbReference type="ARBA" id="ARBA00023002"/>
    </source>
</evidence>
<dbReference type="PANTHER" id="PTHR10869">
    <property type="entry name" value="PROLYL 4-HYDROXYLASE ALPHA SUBUNIT"/>
    <property type="match status" value="1"/>
</dbReference>
<comment type="cofactor">
    <cofactor evidence="1">
        <name>L-ascorbate</name>
        <dbReference type="ChEBI" id="CHEBI:38290"/>
    </cofactor>
</comment>
<dbReference type="Proteomes" id="UP001295740">
    <property type="component" value="Unassembled WGS sequence"/>
</dbReference>
<dbReference type="Pfam" id="PF13640">
    <property type="entry name" value="2OG-FeII_Oxy_3"/>
    <property type="match status" value="1"/>
</dbReference>
<evidence type="ECO:0000256" key="1">
    <source>
        <dbReference type="ARBA" id="ARBA00001961"/>
    </source>
</evidence>
<dbReference type="PANTHER" id="PTHR10869:SF241">
    <property type="entry name" value="FE2OG DIOXYGENASE DOMAIN-CONTAINING PROTEIN"/>
    <property type="match status" value="1"/>
</dbReference>
<accession>A0AAI8YEV9</accession>
<dbReference type="SMART" id="SM00702">
    <property type="entry name" value="P4Hc"/>
    <property type="match status" value="1"/>
</dbReference>
<dbReference type="InterPro" id="IPR044862">
    <property type="entry name" value="Pro_4_hyd_alph_FE2OG_OXY"/>
</dbReference>
<keyword evidence="4" id="KW-0560">Oxidoreductase</keyword>
<proteinExistence type="predicted"/>
<evidence type="ECO:0000259" key="6">
    <source>
        <dbReference type="SMART" id="SM00702"/>
    </source>
</evidence>
<keyword evidence="8" id="KW-1185">Reference proteome</keyword>
<evidence type="ECO:0000313" key="7">
    <source>
        <dbReference type="EMBL" id="CAJ2502276.1"/>
    </source>
</evidence>
<dbReference type="GO" id="GO:0005783">
    <property type="term" value="C:endoplasmic reticulum"/>
    <property type="evidence" value="ECO:0007669"/>
    <property type="project" value="TreeGrafter"/>
</dbReference>
<evidence type="ECO:0000256" key="3">
    <source>
        <dbReference type="ARBA" id="ARBA00022964"/>
    </source>
</evidence>
<sequence>MFSSMFSRKKTNPKQPVKTIYRSNEVAIPADYLKTDPHDAKPITFSSIDFASSVLPEFKGCYAVVLDHVLSPTECAQLLELAESSVMDEDKGADGSSWRPALVNVGGGYEVQAPGYRNGDRIIWDSQVVVDRLWDRLATVPQINEKLASFSADDLPGAGEGTYDFGRVNNRMRFLKYDPGGFFRPHCDGPYGEPTADGGYSQTYFTVHLYLNDSQQEVGEEAELRGGATSFLSRDGKRKMDIDPKAGRVLIFQHSRLRHSGDNVTAGIKYTVRTDIMYRLREDR</sequence>
<dbReference type="AlphaFoldDB" id="A0AAI8YEV9"/>
<dbReference type="InterPro" id="IPR045054">
    <property type="entry name" value="P4HA-like"/>
</dbReference>